<dbReference type="InterPro" id="IPR000241">
    <property type="entry name" value="RlmKL-like_Mtase"/>
</dbReference>
<dbReference type="Gene3D" id="3.40.50.150">
    <property type="entry name" value="Vaccinia Virus protein VP39"/>
    <property type="match status" value="1"/>
</dbReference>
<dbReference type="KEGG" id="ebm:SG0102_26700"/>
<evidence type="ECO:0000313" key="2">
    <source>
        <dbReference type="EMBL" id="BBH27736.1"/>
    </source>
</evidence>
<feature type="domain" description="Ribosomal RNA large subunit methyltransferase K/L-like methyltransferase" evidence="1">
    <location>
        <begin position="153"/>
        <end position="246"/>
    </location>
</feature>
<sequence>MKKFLYVYNYYPQYEESMALLEFERFFHAPYEKYHFTDIDIAYDRSVFIKVKLTLFHEASSVEELIALLAKDHLYYEDFKVVYYKNDLTHYDYRTSLREASAISEVIDGTTSLTNPKLEFAFTYISGTYYFGLLERNKDWDRYEVKPYSYSHSLPLKVARCALNLGVGSQLKASVIDPACGVGTVVLEGLGMGLDIVGSDINRYVSYKGRQNIAHFGFDPMRITKKDIHDITAHYDVCILDVPYGVYAPFTIEEQIDLIHEAYRIADRLVVITHVLLNEAIARIGFTITAQCTYTKGQFTRYISLCEKEA</sequence>
<dbReference type="RefSeq" id="WP_125120436.1">
    <property type="nucleotide sequence ID" value="NZ_AP019309.1"/>
</dbReference>
<proteinExistence type="predicted"/>
<protein>
    <submittedName>
        <fullName evidence="2">Methyltransferase</fullName>
    </submittedName>
</protein>
<accession>A0A3G9JAX7</accession>
<organism evidence="2 3">
    <name type="scientific">Intestinibaculum porci</name>
    <dbReference type="NCBI Taxonomy" id="2487118"/>
    <lineage>
        <taxon>Bacteria</taxon>
        <taxon>Bacillati</taxon>
        <taxon>Bacillota</taxon>
        <taxon>Erysipelotrichia</taxon>
        <taxon>Erysipelotrichales</taxon>
        <taxon>Erysipelotrichaceae</taxon>
        <taxon>Intestinibaculum</taxon>
    </lineage>
</organism>
<name>A0A3G9JAX7_9FIRM</name>
<dbReference type="EMBL" id="AP019309">
    <property type="protein sequence ID" value="BBH27736.1"/>
    <property type="molecule type" value="Genomic_DNA"/>
</dbReference>
<dbReference type="InParanoid" id="A0A3G9JAX7"/>
<dbReference type="SUPFAM" id="SSF53335">
    <property type="entry name" value="S-adenosyl-L-methionine-dependent methyltransferases"/>
    <property type="match status" value="1"/>
</dbReference>
<evidence type="ECO:0000313" key="3">
    <source>
        <dbReference type="Proteomes" id="UP000268059"/>
    </source>
</evidence>
<reference evidence="2 3" key="1">
    <citation type="submission" date="2018-11" db="EMBL/GenBank/DDBJ databases">
        <title>Novel Erysipelotrichaceae bacterium isolated from small intestine of a swine.</title>
        <authorList>
            <person name="Kim J.S."/>
            <person name="Choe H."/>
            <person name="Lee Y.R."/>
            <person name="Kim K.M."/>
            <person name="Park D.S."/>
        </authorList>
    </citation>
    <scope>NUCLEOTIDE SEQUENCE [LARGE SCALE GENOMIC DNA]</scope>
    <source>
        <strain evidence="2 3">SG0102</strain>
    </source>
</reference>
<keyword evidence="3" id="KW-1185">Reference proteome</keyword>
<dbReference type="OrthoDB" id="9791556at2"/>
<dbReference type="AlphaFoldDB" id="A0A3G9JAX7"/>
<keyword evidence="2" id="KW-0808">Transferase</keyword>
<dbReference type="CDD" id="cd02440">
    <property type="entry name" value="AdoMet_MTases"/>
    <property type="match status" value="1"/>
</dbReference>
<dbReference type="Pfam" id="PF01170">
    <property type="entry name" value="UPF0020"/>
    <property type="match status" value="1"/>
</dbReference>
<dbReference type="GO" id="GO:0032259">
    <property type="term" value="P:methylation"/>
    <property type="evidence" value="ECO:0007669"/>
    <property type="project" value="UniProtKB-KW"/>
</dbReference>
<dbReference type="Proteomes" id="UP000268059">
    <property type="component" value="Chromosome"/>
</dbReference>
<evidence type="ECO:0000259" key="1">
    <source>
        <dbReference type="Pfam" id="PF01170"/>
    </source>
</evidence>
<dbReference type="InterPro" id="IPR029063">
    <property type="entry name" value="SAM-dependent_MTases_sf"/>
</dbReference>
<keyword evidence="2" id="KW-0489">Methyltransferase</keyword>
<dbReference type="GO" id="GO:0008168">
    <property type="term" value="F:methyltransferase activity"/>
    <property type="evidence" value="ECO:0007669"/>
    <property type="project" value="UniProtKB-KW"/>
</dbReference>
<gene>
    <name evidence="2" type="ORF">SG0102_26700</name>
</gene>